<accession>A0A5B0Q3I4</accession>
<evidence type="ECO:0000313" key="2">
    <source>
        <dbReference type="Proteomes" id="UP000325313"/>
    </source>
</evidence>
<organism evidence="1 2">
    <name type="scientific">Puccinia graminis f. sp. tritici</name>
    <dbReference type="NCBI Taxonomy" id="56615"/>
    <lineage>
        <taxon>Eukaryota</taxon>
        <taxon>Fungi</taxon>
        <taxon>Dikarya</taxon>
        <taxon>Basidiomycota</taxon>
        <taxon>Pucciniomycotina</taxon>
        <taxon>Pucciniomycetes</taxon>
        <taxon>Pucciniales</taxon>
        <taxon>Pucciniaceae</taxon>
        <taxon>Puccinia</taxon>
    </lineage>
</organism>
<name>A0A5B0Q3I4_PUCGR</name>
<reference evidence="1 2" key="1">
    <citation type="submission" date="2019-05" db="EMBL/GenBank/DDBJ databases">
        <title>Emergence of the Ug99 lineage of the wheat stem rust pathogen through somatic hybridization.</title>
        <authorList>
            <person name="Li F."/>
            <person name="Upadhyaya N.M."/>
            <person name="Sperschneider J."/>
            <person name="Matny O."/>
            <person name="Nguyen-Phuc H."/>
            <person name="Mago R."/>
            <person name="Raley C."/>
            <person name="Miller M.E."/>
            <person name="Silverstein K.A.T."/>
            <person name="Henningsen E."/>
            <person name="Hirsch C.D."/>
            <person name="Visser B."/>
            <person name="Pretorius Z.A."/>
            <person name="Steffenson B.J."/>
            <person name="Schwessinger B."/>
            <person name="Dodds P.N."/>
            <person name="Figueroa M."/>
        </authorList>
    </citation>
    <scope>NUCLEOTIDE SEQUENCE [LARGE SCALE GENOMIC DNA]</scope>
    <source>
        <strain evidence="1 2">Ug99</strain>
    </source>
</reference>
<sequence>MSDLSSICANKVDTSLPPPSGKFTEEMWIFKSSLALAMDPMAANLKMFPNLLSQSVLSAEIIDLPSSQDDLTQTASMIVFQAPFPAPTRHGEELPGLSIQNKAAGASKQQDPALTFVFVPHTLFSKTQMMMLRGNQARKFAREC</sequence>
<dbReference type="PANTHER" id="PTHR35152">
    <property type="entry name" value="DOMAIN SIGNALLING PROTEIN, PUTATIVE (AFU_ORTHOLOGUE AFUA_5G11310)-RELATED"/>
    <property type="match status" value="1"/>
</dbReference>
<gene>
    <name evidence="1" type="ORF">PGTUg99_016903</name>
</gene>
<dbReference type="EMBL" id="VDEP01000307">
    <property type="protein sequence ID" value="KAA1107775.1"/>
    <property type="molecule type" value="Genomic_DNA"/>
</dbReference>
<protein>
    <submittedName>
        <fullName evidence="1">Uncharacterized protein</fullName>
    </submittedName>
</protein>
<comment type="caution">
    <text evidence="1">The sequence shown here is derived from an EMBL/GenBank/DDBJ whole genome shotgun (WGS) entry which is preliminary data.</text>
</comment>
<dbReference type="AlphaFoldDB" id="A0A5B0Q3I4"/>
<dbReference type="PANTHER" id="PTHR35152:SF1">
    <property type="entry name" value="DOMAIN SIGNALLING PROTEIN, PUTATIVE (AFU_ORTHOLOGUE AFUA_5G11310)-RELATED"/>
    <property type="match status" value="1"/>
</dbReference>
<dbReference type="Proteomes" id="UP000325313">
    <property type="component" value="Unassembled WGS sequence"/>
</dbReference>
<evidence type="ECO:0000313" key="1">
    <source>
        <dbReference type="EMBL" id="KAA1107775.1"/>
    </source>
</evidence>
<proteinExistence type="predicted"/>